<organism evidence="6 7">
    <name type="scientific">Stylonychia lemnae</name>
    <name type="common">Ciliate</name>
    <dbReference type="NCBI Taxonomy" id="5949"/>
    <lineage>
        <taxon>Eukaryota</taxon>
        <taxon>Sar</taxon>
        <taxon>Alveolata</taxon>
        <taxon>Ciliophora</taxon>
        <taxon>Intramacronucleata</taxon>
        <taxon>Spirotrichea</taxon>
        <taxon>Stichotrichia</taxon>
        <taxon>Sporadotrichida</taxon>
        <taxon>Oxytrichidae</taxon>
        <taxon>Stylonychinae</taxon>
        <taxon>Stylonychia</taxon>
    </lineage>
</organism>
<evidence type="ECO:0000256" key="3">
    <source>
        <dbReference type="ARBA" id="ARBA00022833"/>
    </source>
</evidence>
<dbReference type="PROSITE" id="PS50145">
    <property type="entry name" value="ZF_TRAF"/>
    <property type="match status" value="1"/>
</dbReference>
<evidence type="ECO:0000313" key="7">
    <source>
        <dbReference type="Proteomes" id="UP000039865"/>
    </source>
</evidence>
<dbReference type="OrthoDB" id="9049620at2759"/>
<protein>
    <submittedName>
        <fullName evidence="6">Wd-40 repeat protein</fullName>
    </submittedName>
</protein>
<dbReference type="InParanoid" id="A0A078ABB9"/>
<accession>A0A078ABB9</accession>
<dbReference type="AlphaFoldDB" id="A0A078ABB9"/>
<evidence type="ECO:0000256" key="2">
    <source>
        <dbReference type="ARBA" id="ARBA00022771"/>
    </source>
</evidence>
<feature type="domain" description="TRAF-type" evidence="5">
    <location>
        <begin position="134"/>
        <end position="180"/>
    </location>
</feature>
<dbReference type="Proteomes" id="UP000039865">
    <property type="component" value="Unassembled WGS sequence"/>
</dbReference>
<dbReference type="InterPro" id="IPR001293">
    <property type="entry name" value="Znf_TRAF"/>
</dbReference>
<proteinExistence type="predicted"/>
<evidence type="ECO:0000313" key="6">
    <source>
        <dbReference type="EMBL" id="CDW79595.1"/>
    </source>
</evidence>
<keyword evidence="2 4" id="KW-0863">Zinc-finger</keyword>
<dbReference type="GO" id="GO:0008270">
    <property type="term" value="F:zinc ion binding"/>
    <property type="evidence" value="ECO:0007669"/>
    <property type="project" value="UniProtKB-KW"/>
</dbReference>
<name>A0A078ABB9_STYLE</name>
<gene>
    <name evidence="6" type="primary">Contig10630.g11350</name>
    <name evidence="6" type="ORF">STYLEM_8585</name>
</gene>
<sequence>MESQIMLQESDVSARKATIIQTQSKIEQKPLRELIQQSEVIEVKIGQIIECMLCSKILFDPVQCRNCQTCFCQICTKIWLGEGNNKCPNLCAYDMTQLSEVNQQNLEMTQLQGCKYQNCNLYKQPITYQNLKDHYLLQCEEQVVQCPLNCGQKFIRKERFSHILTCINCKKKCHDCGYEFKENIDDNDFHDCYKYLNDKIQYYKQGYSKIEKEMYNYKQKSENDKLLLMFSDRLAKYDPEYFQTNIHINPIRKIRFGELKTMREWFCDGKKIKRCSSHYQNELQRENYQHYVYHCEQCGFDFCQECYSQQGNKHHHPLEKLTFGQLIQKNNNYIQGYICDGNKLQTCKYPHKPHTDQLEILYYDEEQDFKLCYFCFTTHAIYEDDNE</sequence>
<dbReference type="EMBL" id="CCKQ01008152">
    <property type="protein sequence ID" value="CDW79595.1"/>
    <property type="molecule type" value="Genomic_DNA"/>
</dbReference>
<feature type="zinc finger region" description="TRAF-type" evidence="4">
    <location>
        <begin position="134"/>
        <end position="180"/>
    </location>
</feature>
<evidence type="ECO:0000256" key="1">
    <source>
        <dbReference type="ARBA" id="ARBA00022723"/>
    </source>
</evidence>
<evidence type="ECO:0000256" key="4">
    <source>
        <dbReference type="PROSITE-ProRule" id="PRU00207"/>
    </source>
</evidence>
<keyword evidence="1 4" id="KW-0479">Metal-binding</keyword>
<keyword evidence="7" id="KW-1185">Reference proteome</keyword>
<keyword evidence="3 4" id="KW-0862">Zinc</keyword>
<evidence type="ECO:0000259" key="5">
    <source>
        <dbReference type="PROSITE" id="PS50145"/>
    </source>
</evidence>
<dbReference type="Gene3D" id="3.30.40.10">
    <property type="entry name" value="Zinc/RING finger domain, C3HC4 (zinc finger)"/>
    <property type="match status" value="2"/>
</dbReference>
<dbReference type="InterPro" id="IPR013083">
    <property type="entry name" value="Znf_RING/FYVE/PHD"/>
</dbReference>
<dbReference type="SUPFAM" id="SSF57850">
    <property type="entry name" value="RING/U-box"/>
    <property type="match status" value="1"/>
</dbReference>
<reference evidence="6 7" key="1">
    <citation type="submission" date="2014-06" db="EMBL/GenBank/DDBJ databases">
        <authorList>
            <person name="Swart Estienne"/>
        </authorList>
    </citation>
    <scope>NUCLEOTIDE SEQUENCE [LARGE SCALE GENOMIC DNA]</scope>
    <source>
        <strain evidence="6 7">130c</strain>
    </source>
</reference>